<dbReference type="InterPro" id="IPR004090">
    <property type="entry name" value="Chemotax_Me-accpt_rcpt"/>
</dbReference>
<dbReference type="GO" id="GO:0006935">
    <property type="term" value="P:chemotaxis"/>
    <property type="evidence" value="ECO:0007669"/>
    <property type="project" value="InterPro"/>
</dbReference>
<feature type="coiled-coil region" evidence="5">
    <location>
        <begin position="80"/>
        <end position="130"/>
    </location>
</feature>
<dbReference type="PROSITE" id="PS50111">
    <property type="entry name" value="CHEMOTAXIS_TRANSDUC_2"/>
    <property type="match status" value="1"/>
</dbReference>
<feature type="domain" description="HAMP" evidence="8">
    <location>
        <begin position="211"/>
        <end position="263"/>
    </location>
</feature>
<dbReference type="PANTHER" id="PTHR32089:SF120">
    <property type="entry name" value="METHYL-ACCEPTING CHEMOTAXIS PROTEIN TLPQ"/>
    <property type="match status" value="1"/>
</dbReference>
<dbReference type="CDD" id="cd11386">
    <property type="entry name" value="MCP_signal"/>
    <property type="match status" value="1"/>
</dbReference>
<evidence type="ECO:0000256" key="4">
    <source>
        <dbReference type="PROSITE-ProRule" id="PRU00284"/>
    </source>
</evidence>
<comment type="subcellular location">
    <subcellularLocation>
        <location evidence="1">Membrane</location>
    </subcellularLocation>
</comment>
<dbReference type="PRINTS" id="PR00260">
    <property type="entry name" value="CHEMTRNSDUCR"/>
</dbReference>
<keyword evidence="6" id="KW-1133">Transmembrane helix</keyword>
<name>A0A432ZSL4_9GAMM</name>
<dbReference type="GO" id="GO:0007165">
    <property type="term" value="P:signal transduction"/>
    <property type="evidence" value="ECO:0007669"/>
    <property type="project" value="UniProtKB-KW"/>
</dbReference>
<protein>
    <submittedName>
        <fullName evidence="9">Methyl-accepting chemotaxis protein</fullName>
    </submittedName>
</protein>
<dbReference type="InterPro" id="IPR003660">
    <property type="entry name" value="HAMP_dom"/>
</dbReference>
<evidence type="ECO:0000313" key="10">
    <source>
        <dbReference type="Proteomes" id="UP000287996"/>
    </source>
</evidence>
<comment type="similarity">
    <text evidence="3">Belongs to the methyl-accepting chemotaxis (MCP) protein family.</text>
</comment>
<evidence type="ECO:0000259" key="7">
    <source>
        <dbReference type="PROSITE" id="PS50111"/>
    </source>
</evidence>
<dbReference type="CDD" id="cd19411">
    <property type="entry name" value="MCP2201-like_sensor"/>
    <property type="match status" value="1"/>
</dbReference>
<evidence type="ECO:0000313" key="9">
    <source>
        <dbReference type="EMBL" id="RUO80852.1"/>
    </source>
</evidence>
<sequence>MFRNLSVGIRASGAFGLIGVIVLAMGIFAIAQLNSVSEQLAQITEQQIPSTEQINGIDREFLRVRVHTANIAAADSASGRQKYTAKLEDAKQNMQSHHQQLKQLADSAKAKQLIADYEQLQNQYWNIQKQFLNLINSGQTSAALSLRDNQQLPLTNKISTLLDDLVDYQKREVNEASAMAEDIRKSAGLWLIVVVVITLSLLAAFAWLLTRSIVDPLRQAVDVAHRIADRDLSQSFEVEGQDEPAQLLRELRKTQEELRNSLQTIAKSSEQLASTSEELNSVTDDSARTIQQQSNELEQAATAVNELTTAIENVARDAQAASESSVFADEKAQQGLAQVRETLDAIKELAGDMSVSSEQVGELADKVKEIVTVLDVIRGIADQTNLLALNAAIEAARAGESGRGFAVVADEVRALAHRTQQSTVEIENLIQSVQETSNNSVENIERSAEKAIKTLDVASDEGRSLEEIVTAVNDINNRNASIASAAEEQASVSKEVDRSLMSIRDLSNSTSSGAEQTNASATELSRLAVDLNNLINRFKL</sequence>
<proteinExistence type="inferred from homology"/>
<comment type="caution">
    <text evidence="9">The sequence shown here is derived from an EMBL/GenBank/DDBJ whole genome shotgun (WGS) entry which is preliminary data.</text>
</comment>
<gene>
    <name evidence="9" type="ORF">CWI84_04510</name>
</gene>
<dbReference type="InterPro" id="IPR047347">
    <property type="entry name" value="YvaQ-like_sensor"/>
</dbReference>
<evidence type="ECO:0000259" key="8">
    <source>
        <dbReference type="PROSITE" id="PS50885"/>
    </source>
</evidence>
<dbReference type="CDD" id="cd06225">
    <property type="entry name" value="HAMP"/>
    <property type="match status" value="1"/>
</dbReference>
<keyword evidence="10" id="KW-1185">Reference proteome</keyword>
<evidence type="ECO:0000256" key="5">
    <source>
        <dbReference type="SAM" id="Coils"/>
    </source>
</evidence>
<evidence type="ECO:0000256" key="3">
    <source>
        <dbReference type="ARBA" id="ARBA00029447"/>
    </source>
</evidence>
<dbReference type="SMART" id="SM00283">
    <property type="entry name" value="MA"/>
    <property type="match status" value="1"/>
</dbReference>
<dbReference type="PROSITE" id="PS50885">
    <property type="entry name" value="HAMP"/>
    <property type="match status" value="1"/>
</dbReference>
<reference evidence="9 10" key="1">
    <citation type="journal article" date="2011" name="Front. Microbiol.">
        <title>Genomic signatures of strain selection and enhancement in Bacillus atrophaeus var. globigii, a historical biowarfare simulant.</title>
        <authorList>
            <person name="Gibbons H.S."/>
            <person name="Broomall S.M."/>
            <person name="McNew L.A."/>
            <person name="Daligault H."/>
            <person name="Chapman C."/>
            <person name="Bruce D."/>
            <person name="Karavis M."/>
            <person name="Krepps M."/>
            <person name="McGregor P.A."/>
            <person name="Hong C."/>
            <person name="Park K.H."/>
            <person name="Akmal A."/>
            <person name="Feldman A."/>
            <person name="Lin J.S."/>
            <person name="Chang W.E."/>
            <person name="Higgs B.W."/>
            <person name="Demirev P."/>
            <person name="Lindquist J."/>
            <person name="Liem A."/>
            <person name="Fochler E."/>
            <person name="Read T.D."/>
            <person name="Tapia R."/>
            <person name="Johnson S."/>
            <person name="Bishop-Lilly K.A."/>
            <person name="Detter C."/>
            <person name="Han C."/>
            <person name="Sozhamannan S."/>
            <person name="Rosenzweig C.N."/>
            <person name="Skowronski E.W."/>
        </authorList>
    </citation>
    <scope>NUCLEOTIDE SEQUENCE [LARGE SCALE GENOMIC DNA]</scope>
    <source>
        <strain evidence="9 10">CC-PW-9</strain>
    </source>
</reference>
<dbReference type="GO" id="GO:0004888">
    <property type="term" value="F:transmembrane signaling receptor activity"/>
    <property type="evidence" value="ECO:0007669"/>
    <property type="project" value="InterPro"/>
</dbReference>
<dbReference type="FunFam" id="1.10.287.950:FF:000001">
    <property type="entry name" value="Methyl-accepting chemotaxis sensory transducer"/>
    <property type="match status" value="1"/>
</dbReference>
<accession>A0A432ZSL4</accession>
<dbReference type="Gene3D" id="1.10.287.950">
    <property type="entry name" value="Methyl-accepting chemotaxis protein"/>
    <property type="match status" value="1"/>
</dbReference>
<dbReference type="GO" id="GO:0016020">
    <property type="term" value="C:membrane"/>
    <property type="evidence" value="ECO:0007669"/>
    <property type="project" value="UniProtKB-SubCell"/>
</dbReference>
<keyword evidence="2 4" id="KW-0807">Transducer</keyword>
<evidence type="ECO:0000256" key="2">
    <source>
        <dbReference type="ARBA" id="ARBA00023224"/>
    </source>
</evidence>
<dbReference type="InterPro" id="IPR004089">
    <property type="entry name" value="MCPsignal_dom"/>
</dbReference>
<dbReference type="OrthoDB" id="7054443at2"/>
<dbReference type="SMART" id="SM00304">
    <property type="entry name" value="HAMP"/>
    <property type="match status" value="2"/>
</dbReference>
<feature type="transmembrane region" description="Helical" evidence="6">
    <location>
        <begin position="12"/>
        <end position="31"/>
    </location>
</feature>
<dbReference type="Pfam" id="PF12729">
    <property type="entry name" value="4HB_MCP_1"/>
    <property type="match status" value="1"/>
</dbReference>
<organism evidence="9 10">
    <name type="scientific">Idiomarina tyrosinivorans</name>
    <dbReference type="NCBI Taxonomy" id="1445662"/>
    <lineage>
        <taxon>Bacteria</taxon>
        <taxon>Pseudomonadati</taxon>
        <taxon>Pseudomonadota</taxon>
        <taxon>Gammaproteobacteria</taxon>
        <taxon>Alteromonadales</taxon>
        <taxon>Idiomarinaceae</taxon>
        <taxon>Idiomarina</taxon>
    </lineage>
</organism>
<evidence type="ECO:0000256" key="1">
    <source>
        <dbReference type="ARBA" id="ARBA00004370"/>
    </source>
</evidence>
<dbReference type="InterPro" id="IPR024478">
    <property type="entry name" value="HlyB_4HB_MCP"/>
</dbReference>
<feature type="transmembrane region" description="Helical" evidence="6">
    <location>
        <begin position="189"/>
        <end position="209"/>
    </location>
</feature>
<keyword evidence="6" id="KW-0812">Transmembrane</keyword>
<dbReference type="PANTHER" id="PTHR32089">
    <property type="entry name" value="METHYL-ACCEPTING CHEMOTAXIS PROTEIN MCPB"/>
    <property type="match status" value="1"/>
</dbReference>
<keyword evidence="5" id="KW-0175">Coiled coil</keyword>
<keyword evidence="6" id="KW-0472">Membrane</keyword>
<dbReference type="Pfam" id="PF00015">
    <property type="entry name" value="MCPsignal"/>
    <property type="match status" value="1"/>
</dbReference>
<dbReference type="Proteomes" id="UP000287996">
    <property type="component" value="Unassembled WGS sequence"/>
</dbReference>
<dbReference type="AlphaFoldDB" id="A0A432ZSL4"/>
<evidence type="ECO:0000256" key="6">
    <source>
        <dbReference type="SAM" id="Phobius"/>
    </source>
</evidence>
<feature type="coiled-coil region" evidence="5">
    <location>
        <begin position="248"/>
        <end position="317"/>
    </location>
</feature>
<dbReference type="Pfam" id="PF00672">
    <property type="entry name" value="HAMP"/>
    <property type="match status" value="1"/>
</dbReference>
<dbReference type="EMBL" id="PIQH01000003">
    <property type="protein sequence ID" value="RUO80852.1"/>
    <property type="molecule type" value="Genomic_DNA"/>
</dbReference>
<dbReference type="SUPFAM" id="SSF58104">
    <property type="entry name" value="Methyl-accepting chemotaxis protein (MCP) signaling domain"/>
    <property type="match status" value="1"/>
</dbReference>
<dbReference type="RefSeq" id="WP_126841380.1">
    <property type="nucleotide sequence ID" value="NZ_PIQH01000003.1"/>
</dbReference>
<feature type="domain" description="Methyl-accepting transducer" evidence="7">
    <location>
        <begin position="268"/>
        <end position="504"/>
    </location>
</feature>